<evidence type="ECO:0000313" key="3">
    <source>
        <dbReference type="EMBL" id="KAF4467065.1"/>
    </source>
</evidence>
<dbReference type="AlphaFoldDB" id="A0A8H4LCE2"/>
<keyword evidence="1" id="KW-0732">Signal</keyword>
<dbReference type="InterPro" id="IPR057277">
    <property type="entry name" value="LysM_C"/>
</dbReference>
<dbReference type="Pfam" id="PF25139">
    <property type="entry name" value="LysM14_C"/>
    <property type="match status" value="1"/>
</dbReference>
<feature type="signal peptide" evidence="1">
    <location>
        <begin position="1"/>
        <end position="20"/>
    </location>
</feature>
<evidence type="ECO:0000259" key="2">
    <source>
        <dbReference type="Pfam" id="PF25139"/>
    </source>
</evidence>
<dbReference type="EMBL" id="JAADYS010000795">
    <property type="protein sequence ID" value="KAF4467065.1"/>
    <property type="molecule type" value="Genomic_DNA"/>
</dbReference>
<dbReference type="OrthoDB" id="5402146at2759"/>
<accession>A0A8H4LCE2</accession>
<comment type="caution">
    <text evidence="3">The sequence shown here is derived from an EMBL/GenBank/DDBJ whole genome shotgun (WGS) entry which is preliminary data.</text>
</comment>
<reference evidence="3 4" key="1">
    <citation type="submission" date="2020-01" db="EMBL/GenBank/DDBJ databases">
        <title>Identification and distribution of gene clusters putatively required for synthesis of sphingolipid metabolism inhibitors in phylogenetically diverse species of the filamentous fungus Fusarium.</title>
        <authorList>
            <person name="Kim H.-S."/>
            <person name="Busman M."/>
            <person name="Brown D.W."/>
            <person name="Divon H."/>
            <person name="Uhlig S."/>
            <person name="Proctor R.H."/>
        </authorList>
    </citation>
    <scope>NUCLEOTIDE SEQUENCE [LARGE SCALE GENOMIC DNA]</scope>
    <source>
        <strain evidence="3 4">NRRL 20459</strain>
    </source>
</reference>
<organism evidence="3 4">
    <name type="scientific">Fusarium albosuccineum</name>
    <dbReference type="NCBI Taxonomy" id="1237068"/>
    <lineage>
        <taxon>Eukaryota</taxon>
        <taxon>Fungi</taxon>
        <taxon>Dikarya</taxon>
        <taxon>Ascomycota</taxon>
        <taxon>Pezizomycotina</taxon>
        <taxon>Sordariomycetes</taxon>
        <taxon>Hypocreomycetidae</taxon>
        <taxon>Hypocreales</taxon>
        <taxon>Nectriaceae</taxon>
        <taxon>Fusarium</taxon>
        <taxon>Fusarium decemcellulare species complex</taxon>
    </lineage>
</organism>
<gene>
    <name evidence="3" type="ORF">FALBO_6079</name>
</gene>
<keyword evidence="4" id="KW-1185">Reference proteome</keyword>
<feature type="domain" description="Secreted LysM effector LysM C-terminal" evidence="2">
    <location>
        <begin position="34"/>
        <end position="150"/>
    </location>
</feature>
<proteinExistence type="predicted"/>
<dbReference type="Proteomes" id="UP000554235">
    <property type="component" value="Unassembled WGS sequence"/>
</dbReference>
<sequence>MRFNDFGMLALLSAIAIAYQAFPYEAVHELTPLKVTIYNDVDSCDAGDNTMYRIIEGAAAGGNGPDVGTCYTFDDDMPGTICAQFTRGGWKGPNGCDSSSLVPQSIIVRNQNRPCYFYNNPGCTGPGRSQNDGCITASEEGWDRFRSFHCDWDGSVDVLGNMHGSDVGLPQPRKP</sequence>
<name>A0A8H4LCE2_9HYPO</name>
<evidence type="ECO:0000313" key="4">
    <source>
        <dbReference type="Proteomes" id="UP000554235"/>
    </source>
</evidence>
<protein>
    <recommendedName>
        <fullName evidence="2">Secreted LysM effector LysM C-terminal domain-containing protein</fullName>
    </recommendedName>
</protein>
<feature type="chain" id="PRO_5034986534" description="Secreted LysM effector LysM C-terminal domain-containing protein" evidence="1">
    <location>
        <begin position="21"/>
        <end position="175"/>
    </location>
</feature>
<evidence type="ECO:0000256" key="1">
    <source>
        <dbReference type="SAM" id="SignalP"/>
    </source>
</evidence>